<proteinExistence type="predicted"/>
<accession>A0A450UJB4</accession>
<gene>
    <name evidence="4" type="ORF">BECKLFY1418A_GA0070994_102512</name>
    <name evidence="3" type="ORF">BECKLFY1418B_GA0070995_100248</name>
    <name evidence="5" type="ORF">BECKLFY1418C_GA0070996_100255</name>
</gene>
<name>A0A450UJB4_9GAMM</name>
<organism evidence="4">
    <name type="scientific">Candidatus Kentrum sp. LFY</name>
    <dbReference type="NCBI Taxonomy" id="2126342"/>
    <lineage>
        <taxon>Bacteria</taxon>
        <taxon>Pseudomonadati</taxon>
        <taxon>Pseudomonadota</taxon>
        <taxon>Gammaproteobacteria</taxon>
        <taxon>Candidatus Kentrum</taxon>
    </lineage>
</organism>
<dbReference type="SUPFAM" id="SSF54928">
    <property type="entry name" value="RNA-binding domain, RBD"/>
    <property type="match status" value="1"/>
</dbReference>
<evidence type="ECO:0000313" key="5">
    <source>
        <dbReference type="EMBL" id="VFK13079.1"/>
    </source>
</evidence>
<dbReference type="InterPro" id="IPR052462">
    <property type="entry name" value="SLIRP/GR-RBP-like"/>
</dbReference>
<dbReference type="InterPro" id="IPR000504">
    <property type="entry name" value="RRM_dom"/>
</dbReference>
<feature type="domain" description="RRM" evidence="2">
    <location>
        <begin position="2"/>
        <end position="80"/>
    </location>
</feature>
<keyword evidence="1" id="KW-0694">RNA-binding</keyword>
<dbReference type="PROSITE" id="PS50102">
    <property type="entry name" value="RRM"/>
    <property type="match status" value="1"/>
</dbReference>
<evidence type="ECO:0000256" key="1">
    <source>
        <dbReference type="ARBA" id="ARBA00022884"/>
    </source>
</evidence>
<dbReference type="Pfam" id="PF00076">
    <property type="entry name" value="RRM_1"/>
    <property type="match status" value="1"/>
</dbReference>
<dbReference type="SMART" id="SM00360">
    <property type="entry name" value="RRM"/>
    <property type="match status" value="1"/>
</dbReference>
<evidence type="ECO:0000313" key="4">
    <source>
        <dbReference type="EMBL" id="VFJ92649.1"/>
    </source>
</evidence>
<dbReference type="PANTHER" id="PTHR48027">
    <property type="entry name" value="HETEROGENEOUS NUCLEAR RIBONUCLEOPROTEIN 87F-RELATED"/>
    <property type="match status" value="1"/>
</dbReference>
<evidence type="ECO:0000313" key="3">
    <source>
        <dbReference type="EMBL" id="VFJ86239.1"/>
    </source>
</evidence>
<protein>
    <submittedName>
        <fullName evidence="4">RNA recognition motif. (A.k.a. RRM, RBD, or RNP domain)</fullName>
    </submittedName>
</protein>
<reference evidence="4" key="1">
    <citation type="submission" date="2019-02" db="EMBL/GenBank/DDBJ databases">
        <authorList>
            <person name="Gruber-Vodicka R. H."/>
            <person name="Seah K. B. B."/>
        </authorList>
    </citation>
    <scope>NUCLEOTIDE SEQUENCE</scope>
    <source>
        <strain evidence="5">BECK_BY7</strain>
        <strain evidence="4">BECK_M6</strain>
        <strain evidence="3">BECK_M7</strain>
    </source>
</reference>
<evidence type="ECO:0000259" key="2">
    <source>
        <dbReference type="PROSITE" id="PS50102"/>
    </source>
</evidence>
<dbReference type="Gene3D" id="3.30.70.330">
    <property type="match status" value="1"/>
</dbReference>
<dbReference type="AlphaFoldDB" id="A0A450UJB4"/>
<dbReference type="EMBL" id="CAADFF010000002">
    <property type="protein sequence ID" value="VFJ86239.1"/>
    <property type="molecule type" value="Genomic_DNA"/>
</dbReference>
<dbReference type="GO" id="GO:0003723">
    <property type="term" value="F:RNA binding"/>
    <property type="evidence" value="ECO:0007669"/>
    <property type="project" value="UniProtKB-KW"/>
</dbReference>
<dbReference type="EMBL" id="CAADFH010000025">
    <property type="protein sequence ID" value="VFJ92649.1"/>
    <property type="molecule type" value="Genomic_DNA"/>
</dbReference>
<dbReference type="InterPro" id="IPR012677">
    <property type="entry name" value="Nucleotide-bd_a/b_plait_sf"/>
</dbReference>
<dbReference type="EMBL" id="CAADFN010000002">
    <property type="protein sequence ID" value="VFK13079.1"/>
    <property type="molecule type" value="Genomic_DNA"/>
</dbReference>
<sequence length="89" mass="9984">MKRMFVGNLPVDATETSVNDLFSKFGTVRSIRLVTDVFTGQCRGFGFVEMEGHEARAAIAGLDGMNMEGGRSLRVRFEDPKSTRGRRRR</sequence>
<dbReference type="InterPro" id="IPR035979">
    <property type="entry name" value="RBD_domain_sf"/>
</dbReference>